<reference evidence="1" key="1">
    <citation type="journal article" date="2021" name="IMA Fungus">
        <title>Genomic characterization of three marine fungi, including Emericellopsis atlantica sp. nov. with signatures of a generalist lifestyle and marine biomass degradation.</title>
        <authorList>
            <person name="Hagestad O.C."/>
            <person name="Hou L."/>
            <person name="Andersen J.H."/>
            <person name="Hansen E.H."/>
            <person name="Altermark B."/>
            <person name="Li C."/>
            <person name="Kuhnert E."/>
            <person name="Cox R.J."/>
            <person name="Crous P.W."/>
            <person name="Spatafora J.W."/>
            <person name="Lail K."/>
            <person name="Amirebrahimi M."/>
            <person name="Lipzen A."/>
            <person name="Pangilinan J."/>
            <person name="Andreopoulos W."/>
            <person name="Hayes R.D."/>
            <person name="Ng V."/>
            <person name="Grigoriev I.V."/>
            <person name="Jackson S.A."/>
            <person name="Sutton T.D.S."/>
            <person name="Dobson A.D.W."/>
            <person name="Rama T."/>
        </authorList>
    </citation>
    <scope>NUCLEOTIDE SEQUENCE</scope>
    <source>
        <strain evidence="1">TRa3180A</strain>
    </source>
</reference>
<keyword evidence="2" id="KW-1185">Reference proteome</keyword>
<comment type="caution">
    <text evidence="1">The sequence shown here is derived from an EMBL/GenBank/DDBJ whole genome shotgun (WGS) entry which is preliminary data.</text>
</comment>
<dbReference type="EMBL" id="MU254072">
    <property type="protein sequence ID" value="KAG9242446.1"/>
    <property type="molecule type" value="Genomic_DNA"/>
</dbReference>
<dbReference type="AlphaFoldDB" id="A0A9P8CEM0"/>
<sequence>MIYKIKPKYAAKRKHKALSLYDKSKNRLNNTRKALFEPADEIAKARALEVEARLVVRDLDLLQTLIEALVRRARRQARADQLCVLGSGGGDHGSRHGGGGGDIHTGLAVEAGVGGRAGRGDAVAELLFNGRRHLGELGGSFLRGLRGSCEGCWGGGRYGGGCWVCGEGGDGAGEE</sequence>
<organism evidence="1 2">
    <name type="scientific">Calycina marina</name>
    <dbReference type="NCBI Taxonomy" id="1763456"/>
    <lineage>
        <taxon>Eukaryota</taxon>
        <taxon>Fungi</taxon>
        <taxon>Dikarya</taxon>
        <taxon>Ascomycota</taxon>
        <taxon>Pezizomycotina</taxon>
        <taxon>Leotiomycetes</taxon>
        <taxon>Helotiales</taxon>
        <taxon>Pezizellaceae</taxon>
        <taxon>Calycina</taxon>
    </lineage>
</organism>
<name>A0A9P8CEM0_9HELO</name>
<accession>A0A9P8CEM0</accession>
<dbReference type="Proteomes" id="UP000887226">
    <property type="component" value="Unassembled WGS sequence"/>
</dbReference>
<evidence type="ECO:0000313" key="2">
    <source>
        <dbReference type="Proteomes" id="UP000887226"/>
    </source>
</evidence>
<proteinExistence type="predicted"/>
<evidence type="ECO:0000313" key="1">
    <source>
        <dbReference type="EMBL" id="KAG9242446.1"/>
    </source>
</evidence>
<protein>
    <submittedName>
        <fullName evidence="1">Uncharacterized protein</fullName>
    </submittedName>
</protein>
<gene>
    <name evidence="1" type="ORF">BJ878DRAFT_169512</name>
</gene>